<dbReference type="Pfam" id="PF01613">
    <property type="entry name" value="Flavin_Reduct"/>
    <property type="match status" value="1"/>
</dbReference>
<dbReference type="Gene3D" id="2.30.110.10">
    <property type="entry name" value="Electron Transport, Fmn-binding Protein, Chain A"/>
    <property type="match status" value="1"/>
</dbReference>
<dbReference type="SMART" id="SM00903">
    <property type="entry name" value="Flavin_Reduct"/>
    <property type="match status" value="1"/>
</dbReference>
<dbReference type="OrthoDB" id="9806228at2"/>
<accession>A0A415E4P7</accession>
<evidence type="ECO:0000256" key="2">
    <source>
        <dbReference type="ARBA" id="ARBA00022630"/>
    </source>
</evidence>
<keyword evidence="6" id="KW-1185">Reference proteome</keyword>
<keyword evidence="2" id="KW-0285">Flavoprotein</keyword>
<dbReference type="InterPro" id="IPR052174">
    <property type="entry name" value="Flavoredoxin"/>
</dbReference>
<protein>
    <submittedName>
        <fullName evidence="5">Flavin reductase family protein</fullName>
    </submittedName>
</protein>
<dbReference type="RefSeq" id="WP_067542970.1">
    <property type="nucleotide sequence ID" value="NZ_AP025567.1"/>
</dbReference>
<sequence length="209" mass="23792">MTKRAMKPGTMLNPLPVVMVSCGSDNERNIITIAWTGIINSEPPMTYVSVRKSRHSHQLISKSGEFVINLTTENLAKATDFCGVKSGRDMDKFKETGLHQEKAEIVSCPMILESPVNLECKVLEVKEYPSHDMFIAEIVKVHADEKLFDEKGRICLDEAGMLSYNHGEYFGLKRQPLGKFGYSIMKPKTRKRINREKMARNTNRRKKRG</sequence>
<dbReference type="AlphaFoldDB" id="A0A415E4P7"/>
<dbReference type="InterPro" id="IPR012349">
    <property type="entry name" value="Split_barrel_FMN-bd"/>
</dbReference>
<organism evidence="5 6">
    <name type="scientific">Emergencia timonensis</name>
    <dbReference type="NCBI Taxonomy" id="1776384"/>
    <lineage>
        <taxon>Bacteria</taxon>
        <taxon>Bacillati</taxon>
        <taxon>Bacillota</taxon>
        <taxon>Clostridia</taxon>
        <taxon>Peptostreptococcales</taxon>
        <taxon>Anaerovoracaceae</taxon>
        <taxon>Emergencia</taxon>
    </lineage>
</organism>
<dbReference type="GeneID" id="83006516"/>
<comment type="cofactor">
    <cofactor evidence="1">
        <name>FMN</name>
        <dbReference type="ChEBI" id="CHEBI:58210"/>
    </cofactor>
</comment>
<proteinExistence type="inferred from homology"/>
<dbReference type="EMBL" id="QRMS01000002">
    <property type="protein sequence ID" value="RHJ88591.1"/>
    <property type="molecule type" value="Genomic_DNA"/>
</dbReference>
<reference evidence="5 6" key="1">
    <citation type="submission" date="2018-08" db="EMBL/GenBank/DDBJ databases">
        <title>A genome reference for cultivated species of the human gut microbiota.</title>
        <authorList>
            <person name="Zou Y."/>
            <person name="Xue W."/>
            <person name="Luo G."/>
        </authorList>
    </citation>
    <scope>NUCLEOTIDE SEQUENCE [LARGE SCALE GENOMIC DNA]</scope>
    <source>
        <strain evidence="5 6">AM07-24</strain>
    </source>
</reference>
<dbReference type="PANTHER" id="PTHR43567:SF1">
    <property type="entry name" value="FLAVOREDOXIN"/>
    <property type="match status" value="1"/>
</dbReference>
<dbReference type="STRING" id="1776384.GCA_900086585_04248"/>
<dbReference type="PANTHER" id="PTHR43567">
    <property type="entry name" value="FLAVOREDOXIN-RELATED-RELATED"/>
    <property type="match status" value="1"/>
</dbReference>
<evidence type="ECO:0000259" key="4">
    <source>
        <dbReference type="SMART" id="SM00903"/>
    </source>
</evidence>
<dbReference type="GO" id="GO:0016646">
    <property type="term" value="F:oxidoreductase activity, acting on the CH-NH group of donors, NAD or NADP as acceptor"/>
    <property type="evidence" value="ECO:0007669"/>
    <property type="project" value="UniProtKB-ARBA"/>
</dbReference>
<dbReference type="SUPFAM" id="SSF50475">
    <property type="entry name" value="FMN-binding split barrel"/>
    <property type="match status" value="1"/>
</dbReference>
<feature type="domain" description="Flavin reductase like" evidence="4">
    <location>
        <begin position="11"/>
        <end position="156"/>
    </location>
</feature>
<name>A0A415E4P7_9FIRM</name>
<evidence type="ECO:0000256" key="1">
    <source>
        <dbReference type="ARBA" id="ARBA00001917"/>
    </source>
</evidence>
<comment type="similarity">
    <text evidence="3">Belongs to the flavoredoxin family.</text>
</comment>
<dbReference type="Proteomes" id="UP000284841">
    <property type="component" value="Unassembled WGS sequence"/>
</dbReference>
<dbReference type="InterPro" id="IPR002563">
    <property type="entry name" value="Flavin_Rdtase-like_dom"/>
</dbReference>
<gene>
    <name evidence="5" type="ORF">DW099_09430</name>
</gene>
<evidence type="ECO:0000313" key="6">
    <source>
        <dbReference type="Proteomes" id="UP000284841"/>
    </source>
</evidence>
<dbReference type="GO" id="GO:0010181">
    <property type="term" value="F:FMN binding"/>
    <property type="evidence" value="ECO:0007669"/>
    <property type="project" value="InterPro"/>
</dbReference>
<evidence type="ECO:0000313" key="5">
    <source>
        <dbReference type="EMBL" id="RHJ88591.1"/>
    </source>
</evidence>
<evidence type="ECO:0000256" key="3">
    <source>
        <dbReference type="ARBA" id="ARBA00038054"/>
    </source>
</evidence>
<comment type="caution">
    <text evidence="5">The sequence shown here is derived from an EMBL/GenBank/DDBJ whole genome shotgun (WGS) entry which is preliminary data.</text>
</comment>
<dbReference type="PROSITE" id="PS51257">
    <property type="entry name" value="PROKAR_LIPOPROTEIN"/>
    <property type="match status" value="1"/>
</dbReference>